<dbReference type="InterPro" id="IPR000477">
    <property type="entry name" value="RT_dom"/>
</dbReference>
<proteinExistence type="inferred from homology"/>
<dbReference type="GO" id="GO:0046872">
    <property type="term" value="F:metal ion binding"/>
    <property type="evidence" value="ECO:0007669"/>
    <property type="project" value="UniProtKB-KW"/>
</dbReference>
<dbReference type="InterPro" id="IPR053543">
    <property type="entry name" value="Bacterial_RT"/>
</dbReference>
<keyword evidence="6 11" id="KW-0695">RNA-directed DNA polymerase</keyword>
<evidence type="ECO:0000256" key="9">
    <source>
        <dbReference type="ARBA" id="ARBA00048173"/>
    </source>
</evidence>
<keyword evidence="7" id="KW-0051">Antiviral defense</keyword>
<evidence type="ECO:0000256" key="8">
    <source>
        <dbReference type="ARBA" id="ARBA00034120"/>
    </source>
</evidence>
<protein>
    <recommendedName>
        <fullName evidence="1">RNA-directed DNA polymerase</fullName>
        <ecNumber evidence="1">2.7.7.49</ecNumber>
    </recommendedName>
</protein>
<dbReference type="GO" id="GO:0003964">
    <property type="term" value="F:RNA-directed DNA polymerase activity"/>
    <property type="evidence" value="ECO:0007669"/>
    <property type="project" value="UniProtKB-KW"/>
</dbReference>
<evidence type="ECO:0000256" key="1">
    <source>
        <dbReference type="ARBA" id="ARBA00012493"/>
    </source>
</evidence>
<reference evidence="12" key="1">
    <citation type="submission" date="2016-10" db="EMBL/GenBank/DDBJ databases">
        <authorList>
            <person name="Varghese N."/>
            <person name="Submissions S."/>
        </authorList>
    </citation>
    <scope>NUCLEOTIDE SEQUENCE [LARGE SCALE GENOMIC DNA]</scope>
    <source>
        <strain evidence="12">Gh-105</strain>
    </source>
</reference>
<evidence type="ECO:0000256" key="3">
    <source>
        <dbReference type="ARBA" id="ARBA00022695"/>
    </source>
</evidence>
<keyword evidence="4" id="KW-0479">Metal-binding</keyword>
<dbReference type="STRING" id="582675.SAMN05192565_11661"/>
<evidence type="ECO:0000256" key="5">
    <source>
        <dbReference type="ARBA" id="ARBA00022842"/>
    </source>
</evidence>
<evidence type="ECO:0000256" key="7">
    <source>
        <dbReference type="ARBA" id="ARBA00023118"/>
    </source>
</evidence>
<name>A0A1I2VRC4_9HYPH</name>
<gene>
    <name evidence="11" type="ORF">SAMN05192565_11661</name>
</gene>
<accession>A0A1I2VRC4</accession>
<dbReference type="InterPro" id="IPR051083">
    <property type="entry name" value="GrpII_Intron_Splice-Mob/Def"/>
</dbReference>
<evidence type="ECO:0000313" key="12">
    <source>
        <dbReference type="Proteomes" id="UP000199229"/>
    </source>
</evidence>
<sequence>MSIERMNQLKNSQGKFGFANALGISLKQLTRAVYGIPVQNRYSTFLIPKSTGGHRVIHVPHREIKFVQKALANLLQICLSEIETKKGVVRPVSHGFHPGRSIFSNAWAHRNKNYVMNFDLENFFHSIHFGRICSFFEKNNDFLLHPKVANLIANLSCHRIDGGGTFLPQGSPCSPIISNFIAMPLDQKLRKLARDNGCRYSRYADDITFSTNKDLFPDDIAIFDVSSKKWIAGSGILKVISKSGFKLNIQKTNMSIAGTRQIVTGLVVNKQVSVSRPVYKWARAAADHMFKDGVAFKRDPSTASIHTTDRQVTLGHIIGQVNHICYARRKSNIPLLNSRKMVGPELLYRRLTYYERFFAHKETLIICEGETDNTYLKIAIDKLGHKFKNVARRADGNPQVKLLNVTPHITIYTALNGGSDQQKSFLQNYDNDMSIVGERWADKCVIIFGDNDSGANSIMQILRGKSIIPGDIKTADFTYYTRNLYVILTPIPNKNSISMIEDFLDPNASRVKLENKVFHLGGKGFDEKKHYGKKALSEHVRQNASKYDFSKFEIILKRIDLAIDDYSSRLAALKL</sequence>
<dbReference type="PROSITE" id="PS50878">
    <property type="entry name" value="RT_POL"/>
    <property type="match status" value="1"/>
</dbReference>
<dbReference type="EMBL" id="FOPM01000016">
    <property type="protein sequence ID" value="SFG90989.1"/>
    <property type="molecule type" value="Genomic_DNA"/>
</dbReference>
<dbReference type="PANTHER" id="PTHR34047:SF7">
    <property type="entry name" value="RNA-DIRECTED DNA POLYMERASE"/>
    <property type="match status" value="1"/>
</dbReference>
<dbReference type="SUPFAM" id="SSF56672">
    <property type="entry name" value="DNA/RNA polymerases"/>
    <property type="match status" value="1"/>
</dbReference>
<comment type="similarity">
    <text evidence="8">Belongs to the bacterial reverse transcriptase family.</text>
</comment>
<dbReference type="NCBIfam" id="NF038237">
    <property type="entry name" value="retron_Ec67_fus"/>
    <property type="match status" value="1"/>
</dbReference>
<feature type="domain" description="Reverse transcriptase" evidence="10">
    <location>
        <begin position="28"/>
        <end position="268"/>
    </location>
</feature>
<dbReference type="PANTHER" id="PTHR34047">
    <property type="entry name" value="NUCLEAR INTRON MATURASE 1, MITOCHONDRIAL-RELATED"/>
    <property type="match status" value="1"/>
</dbReference>
<dbReference type="InterPro" id="IPR000123">
    <property type="entry name" value="Reverse_transcriptase_msDNA"/>
</dbReference>
<dbReference type="GO" id="GO:0003723">
    <property type="term" value="F:RNA binding"/>
    <property type="evidence" value="ECO:0007669"/>
    <property type="project" value="InterPro"/>
</dbReference>
<dbReference type="Proteomes" id="UP000199229">
    <property type="component" value="Unassembled WGS sequence"/>
</dbReference>
<dbReference type="GO" id="GO:0051607">
    <property type="term" value="P:defense response to virus"/>
    <property type="evidence" value="ECO:0007669"/>
    <property type="project" value="UniProtKB-KW"/>
</dbReference>
<evidence type="ECO:0000256" key="6">
    <source>
        <dbReference type="ARBA" id="ARBA00022918"/>
    </source>
</evidence>
<evidence type="ECO:0000313" key="11">
    <source>
        <dbReference type="EMBL" id="SFG90989.1"/>
    </source>
</evidence>
<keyword evidence="5" id="KW-0460">Magnesium</keyword>
<keyword evidence="3" id="KW-0548">Nucleotidyltransferase</keyword>
<evidence type="ECO:0000256" key="4">
    <source>
        <dbReference type="ARBA" id="ARBA00022723"/>
    </source>
</evidence>
<dbReference type="EC" id="2.7.7.49" evidence="1"/>
<keyword evidence="2" id="KW-0808">Transferase</keyword>
<organism evidence="11 12">
    <name type="scientific">Methylobacterium gossipiicola</name>
    <dbReference type="NCBI Taxonomy" id="582675"/>
    <lineage>
        <taxon>Bacteria</taxon>
        <taxon>Pseudomonadati</taxon>
        <taxon>Pseudomonadota</taxon>
        <taxon>Alphaproteobacteria</taxon>
        <taxon>Hyphomicrobiales</taxon>
        <taxon>Methylobacteriaceae</taxon>
        <taxon>Methylobacterium</taxon>
    </lineage>
</organism>
<dbReference type="CDD" id="cd03487">
    <property type="entry name" value="RT_Bac_retron_II"/>
    <property type="match status" value="1"/>
</dbReference>
<evidence type="ECO:0000256" key="2">
    <source>
        <dbReference type="ARBA" id="ARBA00022679"/>
    </source>
</evidence>
<keyword evidence="12" id="KW-1185">Reference proteome</keyword>
<dbReference type="PRINTS" id="PR00866">
    <property type="entry name" value="RNADNAPOLMS"/>
</dbReference>
<dbReference type="InterPro" id="IPR043502">
    <property type="entry name" value="DNA/RNA_pol_sf"/>
</dbReference>
<dbReference type="AlphaFoldDB" id="A0A1I2VRC4"/>
<evidence type="ECO:0000259" key="10">
    <source>
        <dbReference type="PROSITE" id="PS50878"/>
    </source>
</evidence>
<dbReference type="Pfam" id="PF00078">
    <property type="entry name" value="RVT_1"/>
    <property type="match status" value="1"/>
</dbReference>
<comment type="catalytic activity">
    <reaction evidence="9">
        <text>DNA(n) + a 2'-deoxyribonucleoside 5'-triphosphate = DNA(n+1) + diphosphate</text>
        <dbReference type="Rhea" id="RHEA:22508"/>
        <dbReference type="Rhea" id="RHEA-COMP:17339"/>
        <dbReference type="Rhea" id="RHEA-COMP:17340"/>
        <dbReference type="ChEBI" id="CHEBI:33019"/>
        <dbReference type="ChEBI" id="CHEBI:61560"/>
        <dbReference type="ChEBI" id="CHEBI:173112"/>
        <dbReference type="EC" id="2.7.7.49"/>
    </reaction>
</comment>